<protein>
    <submittedName>
        <fullName evidence="2">Uncharacterized protein</fullName>
    </submittedName>
</protein>
<feature type="coiled-coil region" evidence="1">
    <location>
        <begin position="44"/>
        <end position="105"/>
    </location>
</feature>
<proteinExistence type="predicted"/>
<keyword evidence="1" id="KW-0175">Coiled coil</keyword>
<sequence>MANTERESINFKLPKTLTKALRTAARERNTTATDLVIQGLHHILGQVEGTVRSVESRLQELETQLTIIANQPVESGTDDGSKQRLLQLEQKTEAISQRLAQLEGALAILSKRSSGGSRRQSYNYHPPQLELQAYKGENLAKRLGVSLATLEQELKNQNSKDFENWCRSRDPGSVGWRYGSDGLFHPIK</sequence>
<evidence type="ECO:0000256" key="1">
    <source>
        <dbReference type="SAM" id="Coils"/>
    </source>
</evidence>
<name>A0A367S206_9NOSO</name>
<comment type="caution">
    <text evidence="2">The sequence shown here is derived from an EMBL/GenBank/DDBJ whole genome shotgun (WGS) entry which is preliminary data.</text>
</comment>
<dbReference type="Proteomes" id="UP000252107">
    <property type="component" value="Unassembled WGS sequence"/>
</dbReference>
<accession>A0A367S206</accession>
<keyword evidence="3" id="KW-1185">Reference proteome</keyword>
<organism evidence="2 3">
    <name type="scientific">Nostoc minutum NIES-26</name>
    <dbReference type="NCBI Taxonomy" id="1844469"/>
    <lineage>
        <taxon>Bacteria</taxon>
        <taxon>Bacillati</taxon>
        <taxon>Cyanobacteriota</taxon>
        <taxon>Cyanophyceae</taxon>
        <taxon>Nostocales</taxon>
        <taxon>Nostocaceae</taxon>
        <taxon>Nostoc</taxon>
    </lineage>
</organism>
<evidence type="ECO:0000313" key="3">
    <source>
        <dbReference type="Proteomes" id="UP000252107"/>
    </source>
</evidence>
<evidence type="ECO:0000313" key="2">
    <source>
        <dbReference type="EMBL" id="RCJ42013.1"/>
    </source>
</evidence>
<dbReference type="AlphaFoldDB" id="A0A367S206"/>
<reference evidence="2" key="1">
    <citation type="submission" date="2016-04" db="EMBL/GenBank/DDBJ databases">
        <authorList>
            <person name="Tabuchi Yagui T.R."/>
        </authorList>
    </citation>
    <scope>NUCLEOTIDE SEQUENCE [LARGE SCALE GENOMIC DNA]</scope>
    <source>
        <strain evidence="2">NIES-26</strain>
    </source>
</reference>
<dbReference type="EMBL" id="LXQD01000016">
    <property type="protein sequence ID" value="RCJ42013.1"/>
    <property type="molecule type" value="Genomic_DNA"/>
</dbReference>
<gene>
    <name evidence="2" type="ORF">A6770_35575</name>
</gene>